<gene>
    <name evidence="10" type="ORF">CNF02_04670</name>
</gene>
<dbReference type="GO" id="GO:0042597">
    <property type="term" value="C:periplasmic space"/>
    <property type="evidence" value="ECO:0007669"/>
    <property type="project" value="UniProtKB-SubCell"/>
</dbReference>
<feature type="signal peptide" evidence="9">
    <location>
        <begin position="1"/>
        <end position="20"/>
    </location>
</feature>
<comment type="similarity">
    <text evidence="2">Belongs to the aromatic amine dehydrogenase heavy chain family.</text>
</comment>
<organism evidence="10 11">
    <name type="scientific">OM182 bacterium MED-G28</name>
    <dbReference type="NCBI Taxonomy" id="1986256"/>
    <lineage>
        <taxon>Bacteria</taxon>
        <taxon>Pseudomonadati</taxon>
        <taxon>Pseudomonadota</taxon>
        <taxon>Gammaproteobacteria</taxon>
        <taxon>OMG group</taxon>
        <taxon>OM182 clade</taxon>
    </lineage>
</organism>
<evidence type="ECO:0000256" key="8">
    <source>
        <dbReference type="PIRSR" id="PIRSR609451-50"/>
    </source>
</evidence>
<protein>
    <recommendedName>
        <fullName evidence="12">Methylamine utilization protein MauE</fullName>
    </recommendedName>
</protein>
<dbReference type="InterPro" id="IPR011044">
    <property type="entry name" value="Quino_amine_DH_bsu"/>
</dbReference>
<dbReference type="InterPro" id="IPR009451">
    <property type="entry name" value="Metamine_DH_Hvc"/>
</dbReference>
<evidence type="ECO:0000256" key="2">
    <source>
        <dbReference type="ARBA" id="ARBA00010548"/>
    </source>
</evidence>
<evidence type="ECO:0000256" key="6">
    <source>
        <dbReference type="ARBA" id="ARBA00022982"/>
    </source>
</evidence>
<dbReference type="AlphaFoldDB" id="A0A2A5WE08"/>
<evidence type="ECO:0000256" key="7">
    <source>
        <dbReference type="ARBA" id="ARBA00023002"/>
    </source>
</evidence>
<evidence type="ECO:0000256" key="1">
    <source>
        <dbReference type="ARBA" id="ARBA00004418"/>
    </source>
</evidence>
<evidence type="ECO:0000256" key="9">
    <source>
        <dbReference type="SAM" id="SignalP"/>
    </source>
</evidence>
<keyword evidence="3" id="KW-0813">Transport</keyword>
<comment type="caution">
    <text evidence="10">The sequence shown here is derived from an EMBL/GenBank/DDBJ whole genome shotgun (WGS) entry which is preliminary data.</text>
</comment>
<comment type="subcellular location">
    <subcellularLocation>
        <location evidence="1">Periplasm</location>
    </subcellularLocation>
</comment>
<sequence>MRFFTPIALGFSLVAPLAFAQITPEEITVETMSEPGENWFIGKTGNGGYIFDATTGEMHGMLSLSRYTPAVTHYAPRQEFYAAESYLARGSYGERTDIVAVYDYENLRPIAEIVIPNYIARLAVRGHLGLLNNGRHLAVLNMNPGHSVTVVDVEDRVFVYEASTPGCAVIMPVAENDFMQVCGDGTLQLIQLDLSGFEANRVRSEVFFNVIEDAVFDRVASSANGWFLITHRGRIFHVTTDDDEIMIEDGWKPHLEGEERWQPGGRNEVITAHHESGLIYVAMHEGPIDTHHEPGTEIWVLDSNTQRRVGRIELDTPANSILVTQEDEPKLLIADSAGGTHVYNAVTFTKERSIQIPDSTAFEDF</sequence>
<reference evidence="10 11" key="1">
    <citation type="submission" date="2017-08" db="EMBL/GenBank/DDBJ databases">
        <title>Fine stratification of microbial communities through a metagenomic profile of the photic zone.</title>
        <authorList>
            <person name="Haro-Moreno J.M."/>
            <person name="Lopez-Perez M."/>
            <person name="De La Torre J."/>
            <person name="Picazo A."/>
            <person name="Camacho A."/>
            <person name="Rodriguez-Valera F."/>
        </authorList>
    </citation>
    <scope>NUCLEOTIDE SEQUENCE [LARGE SCALE GENOMIC DNA]</scope>
    <source>
        <strain evidence="10">MED-G28</strain>
    </source>
</reference>
<dbReference type="Proteomes" id="UP000219329">
    <property type="component" value="Unassembled WGS sequence"/>
</dbReference>
<keyword evidence="8" id="KW-1015">Disulfide bond</keyword>
<dbReference type="GO" id="GO:0030058">
    <property type="term" value="F:aliphatic amine dehydrogenase activity"/>
    <property type="evidence" value="ECO:0007669"/>
    <property type="project" value="InterPro"/>
</dbReference>
<evidence type="ECO:0000256" key="3">
    <source>
        <dbReference type="ARBA" id="ARBA00022448"/>
    </source>
</evidence>
<dbReference type="Pfam" id="PF06433">
    <property type="entry name" value="Me-amine-dh_H"/>
    <property type="match status" value="1"/>
</dbReference>
<proteinExistence type="inferred from homology"/>
<evidence type="ECO:0000256" key="5">
    <source>
        <dbReference type="ARBA" id="ARBA00022764"/>
    </source>
</evidence>
<dbReference type="Gene3D" id="2.130.10.10">
    <property type="entry name" value="YVTN repeat-like/Quinoprotein amine dehydrogenase"/>
    <property type="match status" value="1"/>
</dbReference>
<name>A0A2A5WE08_9GAMM</name>
<feature type="chain" id="PRO_5012201859" description="Methylamine utilization protein MauE" evidence="9">
    <location>
        <begin position="21"/>
        <end position="365"/>
    </location>
</feature>
<evidence type="ECO:0000313" key="11">
    <source>
        <dbReference type="Proteomes" id="UP000219329"/>
    </source>
</evidence>
<dbReference type="EMBL" id="NTJZ01000003">
    <property type="protein sequence ID" value="PDH34652.1"/>
    <property type="molecule type" value="Genomic_DNA"/>
</dbReference>
<keyword evidence="5" id="KW-0574">Periplasm</keyword>
<keyword evidence="6" id="KW-0249">Electron transport</keyword>
<dbReference type="SUPFAM" id="SSF50969">
    <property type="entry name" value="YVTN repeat-like/Quinoprotein amine dehydrogenase"/>
    <property type="match status" value="1"/>
</dbReference>
<dbReference type="InterPro" id="IPR015943">
    <property type="entry name" value="WD40/YVTN_repeat-like_dom_sf"/>
</dbReference>
<keyword evidence="4 9" id="KW-0732">Signal</keyword>
<keyword evidence="7" id="KW-0560">Oxidoreductase</keyword>
<evidence type="ECO:0008006" key="12">
    <source>
        <dbReference type="Google" id="ProtNLM"/>
    </source>
</evidence>
<evidence type="ECO:0000256" key="4">
    <source>
        <dbReference type="ARBA" id="ARBA00022729"/>
    </source>
</evidence>
<accession>A0A2A5WE08</accession>
<feature type="disulfide bond" evidence="8">
    <location>
        <begin position="167"/>
        <end position="182"/>
    </location>
</feature>
<evidence type="ECO:0000313" key="10">
    <source>
        <dbReference type="EMBL" id="PDH34652.1"/>
    </source>
</evidence>